<name>A0AAN5CHA5_9BILA</name>
<keyword evidence="1" id="KW-0732">Signal</keyword>
<feature type="chain" id="PRO_5042958154" evidence="1">
    <location>
        <begin position="17"/>
        <end position="149"/>
    </location>
</feature>
<dbReference type="Proteomes" id="UP001328107">
    <property type="component" value="Unassembled WGS sequence"/>
</dbReference>
<keyword evidence="3" id="KW-1185">Reference proteome</keyword>
<organism evidence="2 3">
    <name type="scientific">Pristionchus mayeri</name>
    <dbReference type="NCBI Taxonomy" id="1317129"/>
    <lineage>
        <taxon>Eukaryota</taxon>
        <taxon>Metazoa</taxon>
        <taxon>Ecdysozoa</taxon>
        <taxon>Nematoda</taxon>
        <taxon>Chromadorea</taxon>
        <taxon>Rhabditida</taxon>
        <taxon>Rhabditina</taxon>
        <taxon>Diplogasteromorpha</taxon>
        <taxon>Diplogasteroidea</taxon>
        <taxon>Neodiplogasteridae</taxon>
        <taxon>Pristionchus</taxon>
    </lineage>
</organism>
<feature type="signal peptide" evidence="1">
    <location>
        <begin position="1"/>
        <end position="16"/>
    </location>
</feature>
<dbReference type="AlphaFoldDB" id="A0AAN5CHA5"/>
<sequence length="149" mass="15796">MHSLLLISSLFAVAFTAQVTVVNRCPFDLRAGGANVPNGQSTSIELTESGFGVNNAADGRELAKFVLDNTPNKNHYNGNIVIGSRVVFSIGGGEKTWEDAYIVYSNGVNGQMGNDESVGGNAFSCAAETCIYDYLFPKVNTVGLVVSFC</sequence>
<accession>A0AAN5CHA5</accession>
<evidence type="ECO:0000256" key="1">
    <source>
        <dbReference type="SAM" id="SignalP"/>
    </source>
</evidence>
<dbReference type="EMBL" id="BTRK01000003">
    <property type="protein sequence ID" value="GMR43236.1"/>
    <property type="molecule type" value="Genomic_DNA"/>
</dbReference>
<proteinExistence type="predicted"/>
<evidence type="ECO:0000313" key="2">
    <source>
        <dbReference type="EMBL" id="GMR43236.1"/>
    </source>
</evidence>
<gene>
    <name evidence="2" type="ORF">PMAYCL1PPCAC_13431</name>
</gene>
<evidence type="ECO:0000313" key="3">
    <source>
        <dbReference type="Proteomes" id="UP001328107"/>
    </source>
</evidence>
<protein>
    <submittedName>
        <fullName evidence="2">Uncharacterized protein</fullName>
    </submittedName>
</protein>
<reference evidence="3" key="1">
    <citation type="submission" date="2022-10" db="EMBL/GenBank/DDBJ databases">
        <title>Genome assembly of Pristionchus species.</title>
        <authorList>
            <person name="Yoshida K."/>
            <person name="Sommer R.J."/>
        </authorList>
    </citation>
    <scope>NUCLEOTIDE SEQUENCE [LARGE SCALE GENOMIC DNA]</scope>
    <source>
        <strain evidence="3">RS5460</strain>
    </source>
</reference>
<comment type="caution">
    <text evidence="2">The sequence shown here is derived from an EMBL/GenBank/DDBJ whole genome shotgun (WGS) entry which is preliminary data.</text>
</comment>